<comment type="subcellular location">
    <subcellularLocation>
        <location evidence="1">Cell inner membrane</location>
        <topology evidence="1">Multi-pass membrane protein</topology>
    </subcellularLocation>
</comment>
<proteinExistence type="predicted"/>
<dbReference type="GO" id="GO:0005886">
    <property type="term" value="C:plasma membrane"/>
    <property type="evidence" value="ECO:0007669"/>
    <property type="project" value="UniProtKB-SubCell"/>
</dbReference>
<gene>
    <name evidence="10" type="ORF">BH006_19270</name>
    <name evidence="9" type="ORF">VH79_07100</name>
</gene>
<keyword evidence="5 7" id="KW-1133">Transmembrane helix</keyword>
<accession>A0A3F3IGX5</accession>
<evidence type="ECO:0000256" key="7">
    <source>
        <dbReference type="SAM" id="Phobius"/>
    </source>
</evidence>
<evidence type="ECO:0000256" key="5">
    <source>
        <dbReference type="ARBA" id="ARBA00022989"/>
    </source>
</evidence>
<dbReference type="GO" id="GO:0022857">
    <property type="term" value="F:transmembrane transporter activity"/>
    <property type="evidence" value="ECO:0007669"/>
    <property type="project" value="InterPro"/>
</dbReference>
<feature type="transmembrane region" description="Helical" evidence="7">
    <location>
        <begin position="303"/>
        <end position="323"/>
    </location>
</feature>
<feature type="transmembrane region" description="Helical" evidence="7">
    <location>
        <begin position="166"/>
        <end position="185"/>
    </location>
</feature>
<evidence type="ECO:0000313" key="10">
    <source>
        <dbReference type="EMBL" id="OEH98126.1"/>
    </source>
</evidence>
<organism evidence="10">
    <name type="scientific">Salmonella enterica</name>
    <name type="common">Salmonella choleraesuis</name>
    <dbReference type="NCBI Taxonomy" id="28901"/>
    <lineage>
        <taxon>Bacteria</taxon>
        <taxon>Pseudomonadati</taxon>
        <taxon>Pseudomonadota</taxon>
        <taxon>Gammaproteobacteria</taxon>
        <taxon>Enterobacterales</taxon>
        <taxon>Enterobacteriaceae</taxon>
        <taxon>Salmonella</taxon>
    </lineage>
</organism>
<feature type="transmembrane region" description="Helical" evidence="7">
    <location>
        <begin position="82"/>
        <end position="98"/>
    </location>
</feature>
<feature type="transmembrane region" description="Helical" evidence="7">
    <location>
        <begin position="212"/>
        <end position="234"/>
    </location>
</feature>
<feature type="transmembrane region" description="Helical" evidence="7">
    <location>
        <begin position="104"/>
        <end position="126"/>
    </location>
</feature>
<keyword evidence="4 7" id="KW-0812">Transmembrane</keyword>
<evidence type="ECO:0000256" key="1">
    <source>
        <dbReference type="ARBA" id="ARBA00004429"/>
    </source>
</evidence>
<feature type="transmembrane region" description="Helical" evidence="7">
    <location>
        <begin position="278"/>
        <end position="297"/>
    </location>
</feature>
<dbReference type="SUPFAM" id="SSF103473">
    <property type="entry name" value="MFS general substrate transporter"/>
    <property type="match status" value="1"/>
</dbReference>
<dbReference type="InterPro" id="IPR004747">
    <property type="entry name" value="CynX-like"/>
</dbReference>
<keyword evidence="3" id="KW-0997">Cell inner membrane</keyword>
<dbReference type="PANTHER" id="PTHR23523">
    <property type="match status" value="1"/>
</dbReference>
<name>A0A3F3IGX5_SALER</name>
<dbReference type="InterPro" id="IPR036259">
    <property type="entry name" value="MFS_trans_sf"/>
</dbReference>
<evidence type="ECO:0000256" key="6">
    <source>
        <dbReference type="ARBA" id="ARBA00023136"/>
    </source>
</evidence>
<dbReference type="PROSITE" id="PS50850">
    <property type="entry name" value="MFS"/>
    <property type="match status" value="1"/>
</dbReference>
<evidence type="ECO:0000259" key="8">
    <source>
        <dbReference type="PROSITE" id="PS50850"/>
    </source>
</evidence>
<dbReference type="Pfam" id="PF07690">
    <property type="entry name" value="MFS_1"/>
    <property type="match status" value="1"/>
</dbReference>
<feature type="transmembrane region" description="Helical" evidence="7">
    <location>
        <begin position="12"/>
        <end position="37"/>
    </location>
</feature>
<dbReference type="Proteomes" id="UP000839610">
    <property type="component" value="Unassembled WGS sequence"/>
</dbReference>
<keyword evidence="2" id="KW-1003">Cell membrane</keyword>
<feature type="domain" description="Major facilitator superfamily (MFS) profile" evidence="8">
    <location>
        <begin position="13"/>
        <end position="388"/>
    </location>
</feature>
<comment type="caution">
    <text evidence="10">The sequence shown here is derived from an EMBL/GenBank/DDBJ whole genome shotgun (WGS) entry which is preliminary data.</text>
</comment>
<dbReference type="AlphaFoldDB" id="A0A3F3IGX5"/>
<dbReference type="InterPro" id="IPR020846">
    <property type="entry name" value="MFS_dom"/>
</dbReference>
<feature type="transmembrane region" description="Helical" evidence="7">
    <location>
        <begin position="335"/>
        <end position="354"/>
    </location>
</feature>
<evidence type="ECO:0000256" key="3">
    <source>
        <dbReference type="ARBA" id="ARBA00022519"/>
    </source>
</evidence>
<dbReference type="Gene3D" id="1.20.1250.20">
    <property type="entry name" value="MFS general substrate transporter like domains"/>
    <property type="match status" value="1"/>
</dbReference>
<reference evidence="9" key="2">
    <citation type="submission" date="2018-07" db="EMBL/GenBank/DDBJ databases">
        <authorList>
            <consortium name="GenomeTrakr network: Whole genome sequencing for foodborne pathogen traceback"/>
        </authorList>
    </citation>
    <scope>NUCLEOTIDE SEQUENCE [LARGE SCALE GENOMIC DNA]</scope>
    <source>
        <strain evidence="9">FDA00008842</strain>
    </source>
</reference>
<sequence length="395" mass="41572">MTTALSPRGKQGALLIAGILMIATTLRVTFTGAAPLLETIRSDYGLSTAQTGLLTTLPLLAFALVSPLAAGIARRFGMERSLFAAMLLICAGIALRSLPSATLLFAGTAIIGCGIALGNVLLPGLIKRDFSQHVARLTGAYSLTMGAAAALGSALVVPLALHGFGWRGALLMLMLFPLLAFLIWLPQWRTTRSANLSSSRALHERGIWRSPLAWQVTLFLGLNSLIYYVIIGWLPTILISHGYSEAQAGSLHGLLQLATAAPGLAIPLILHRFNDQRWIAALVSLLCALGAAGLWFVPGQAVIWTLLFGFGSGATMILGLTFIGLRASSAHQAAALSGMAQSVGYLLAACGPPVMGKLHDASGSWYLPLSGVTVLAIIMAIFGLYAGRDREIAYK</sequence>
<dbReference type="PANTHER" id="PTHR23523:SF2">
    <property type="entry name" value="2-NITROIMIDAZOLE TRANSPORTER"/>
    <property type="match status" value="1"/>
</dbReference>
<dbReference type="InterPro" id="IPR011701">
    <property type="entry name" value="MFS"/>
</dbReference>
<evidence type="ECO:0000256" key="2">
    <source>
        <dbReference type="ARBA" id="ARBA00022475"/>
    </source>
</evidence>
<dbReference type="RefSeq" id="WP_000205355.1">
    <property type="nucleotide sequence ID" value="NZ_BGKX01000004.1"/>
</dbReference>
<evidence type="ECO:0000256" key="4">
    <source>
        <dbReference type="ARBA" id="ARBA00022692"/>
    </source>
</evidence>
<protein>
    <submittedName>
        <fullName evidence="9">MFS transporter</fullName>
    </submittedName>
</protein>
<feature type="transmembrane region" description="Helical" evidence="7">
    <location>
        <begin position="138"/>
        <end position="160"/>
    </location>
</feature>
<dbReference type="EMBL" id="MJEL01000011">
    <property type="protein sequence ID" value="OEH98126.1"/>
    <property type="molecule type" value="Genomic_DNA"/>
</dbReference>
<feature type="transmembrane region" description="Helical" evidence="7">
    <location>
        <begin position="366"/>
        <end position="386"/>
    </location>
</feature>
<dbReference type="Proteomes" id="UP000852880">
    <property type="component" value="Unassembled WGS sequence"/>
</dbReference>
<dbReference type="NCBIfam" id="TIGR00896">
    <property type="entry name" value="CynX"/>
    <property type="match status" value="1"/>
</dbReference>
<keyword evidence="6 7" id="KW-0472">Membrane</keyword>
<evidence type="ECO:0000313" key="9">
    <source>
        <dbReference type="EMBL" id="EBP4582982.1"/>
    </source>
</evidence>
<feature type="transmembrane region" description="Helical" evidence="7">
    <location>
        <begin position="49"/>
        <end position="70"/>
    </location>
</feature>
<dbReference type="EMBL" id="AAGLUV010000003">
    <property type="protein sequence ID" value="EBP4582982.1"/>
    <property type="molecule type" value="Genomic_DNA"/>
</dbReference>
<dbReference type="InterPro" id="IPR052524">
    <property type="entry name" value="MFS_Cyanate_Porter"/>
</dbReference>
<reference evidence="10" key="1">
    <citation type="submission" date="2016-09" db="EMBL/GenBank/DDBJ databases">
        <title>Whole Genome Sequencing of Salmonella enterica subsp. enterica serovar Nottingham.</title>
        <authorList>
            <person name="Zheng J."/>
            <person name="Wang H."/>
        </authorList>
    </citation>
    <scope>NUCLEOTIDE SEQUENCE [LARGE SCALE GENOMIC DNA]</scope>
    <source>
        <strain evidence="10">CFSAN055411</strain>
    </source>
</reference>
<feature type="transmembrane region" description="Helical" evidence="7">
    <location>
        <begin position="254"/>
        <end position="271"/>
    </location>
</feature>